<evidence type="ECO:0008006" key="3">
    <source>
        <dbReference type="Google" id="ProtNLM"/>
    </source>
</evidence>
<organism evidence="1 2">
    <name type="scientific">Candidatus Cryptobacteroides faecavium</name>
    <dbReference type="NCBI Taxonomy" id="2840762"/>
    <lineage>
        <taxon>Bacteria</taxon>
        <taxon>Pseudomonadati</taxon>
        <taxon>Bacteroidota</taxon>
        <taxon>Bacteroidia</taxon>
        <taxon>Bacteroidales</taxon>
        <taxon>Candidatus Cryptobacteroides</taxon>
    </lineage>
</organism>
<dbReference type="AlphaFoldDB" id="A0A9D9ID63"/>
<name>A0A9D9ID63_9BACT</name>
<sequence>MERYIDLKKLSLDELAGVINLYPWFGSARKELCERMAGLGGEDWGAEQYADAAMYLPSRRMISDMVHSVRREDYADKDISAVIRRYIAEDSGAGAGKMPENGVSSGRDDAGQRQVRVVGGDYFSQQEYDHVRKEEDGVFSRFAAMAKQEMTPQERREHESLEFCTETLAQIYAEQGYYDHAIHIYEKLILAYPEKNAYFAALIEKLKTED</sequence>
<gene>
    <name evidence="1" type="ORF">IAB82_01500</name>
</gene>
<reference evidence="1" key="1">
    <citation type="submission" date="2020-10" db="EMBL/GenBank/DDBJ databases">
        <authorList>
            <person name="Gilroy R."/>
        </authorList>
    </citation>
    <scope>NUCLEOTIDE SEQUENCE</scope>
    <source>
        <strain evidence="1">B2-22910</strain>
    </source>
</reference>
<reference evidence="1" key="2">
    <citation type="journal article" date="2021" name="PeerJ">
        <title>Extensive microbial diversity within the chicken gut microbiome revealed by metagenomics and culture.</title>
        <authorList>
            <person name="Gilroy R."/>
            <person name="Ravi A."/>
            <person name="Getino M."/>
            <person name="Pursley I."/>
            <person name="Horton D.L."/>
            <person name="Alikhan N.F."/>
            <person name="Baker D."/>
            <person name="Gharbi K."/>
            <person name="Hall N."/>
            <person name="Watson M."/>
            <person name="Adriaenssens E.M."/>
            <person name="Foster-Nyarko E."/>
            <person name="Jarju S."/>
            <person name="Secka A."/>
            <person name="Antonio M."/>
            <person name="Oren A."/>
            <person name="Chaudhuri R.R."/>
            <person name="La Ragione R."/>
            <person name="Hildebrand F."/>
            <person name="Pallen M.J."/>
        </authorList>
    </citation>
    <scope>NUCLEOTIDE SEQUENCE</scope>
    <source>
        <strain evidence="1">B2-22910</strain>
    </source>
</reference>
<accession>A0A9D9ID63</accession>
<evidence type="ECO:0000313" key="1">
    <source>
        <dbReference type="EMBL" id="MBO8470452.1"/>
    </source>
</evidence>
<comment type="caution">
    <text evidence="1">The sequence shown here is derived from an EMBL/GenBank/DDBJ whole genome shotgun (WGS) entry which is preliminary data.</text>
</comment>
<evidence type="ECO:0000313" key="2">
    <source>
        <dbReference type="Proteomes" id="UP000823603"/>
    </source>
</evidence>
<dbReference type="EMBL" id="JADIMB010000020">
    <property type="protein sequence ID" value="MBO8470452.1"/>
    <property type="molecule type" value="Genomic_DNA"/>
</dbReference>
<dbReference type="Proteomes" id="UP000823603">
    <property type="component" value="Unassembled WGS sequence"/>
</dbReference>
<proteinExistence type="predicted"/>
<protein>
    <recommendedName>
        <fullName evidence="3">Tetratricopeptide repeat protein</fullName>
    </recommendedName>
</protein>